<dbReference type="CDD" id="cd00570">
    <property type="entry name" value="GST_N_family"/>
    <property type="match status" value="1"/>
</dbReference>
<dbReference type="PANTHER" id="PTHR43968:SF6">
    <property type="entry name" value="GLUTATHIONE S-TRANSFERASE OMEGA"/>
    <property type="match status" value="1"/>
</dbReference>
<dbReference type="InterPro" id="IPR050983">
    <property type="entry name" value="GST_Omega/HSP26"/>
</dbReference>
<organism evidence="4 5">
    <name type="scientific">Marasmius oreades</name>
    <name type="common">fairy-ring Marasmius</name>
    <dbReference type="NCBI Taxonomy" id="181124"/>
    <lineage>
        <taxon>Eukaryota</taxon>
        <taxon>Fungi</taxon>
        <taxon>Dikarya</taxon>
        <taxon>Basidiomycota</taxon>
        <taxon>Agaricomycotina</taxon>
        <taxon>Agaricomycetes</taxon>
        <taxon>Agaricomycetidae</taxon>
        <taxon>Agaricales</taxon>
        <taxon>Marasmiineae</taxon>
        <taxon>Marasmiaceae</taxon>
        <taxon>Marasmius</taxon>
    </lineage>
</organism>
<dbReference type="AlphaFoldDB" id="A0A9P7V0F5"/>
<dbReference type="PRINTS" id="PR01625">
    <property type="entry name" value="GSTRNSFRASEO"/>
</dbReference>
<evidence type="ECO:0008006" key="6">
    <source>
        <dbReference type="Google" id="ProtNLM"/>
    </source>
</evidence>
<evidence type="ECO:0000313" key="5">
    <source>
        <dbReference type="Proteomes" id="UP001049176"/>
    </source>
</evidence>
<evidence type="ECO:0000313" key="4">
    <source>
        <dbReference type="EMBL" id="KAG7097925.1"/>
    </source>
</evidence>
<gene>
    <name evidence="4" type="ORF">E1B28_005236</name>
</gene>
<dbReference type="GO" id="GO:0005737">
    <property type="term" value="C:cytoplasm"/>
    <property type="evidence" value="ECO:0007669"/>
    <property type="project" value="InterPro"/>
</dbReference>
<accession>A0A9P7V0F5</accession>
<dbReference type="InterPro" id="IPR036282">
    <property type="entry name" value="Glutathione-S-Trfase_C_sf"/>
</dbReference>
<name>A0A9P7V0F5_9AGAR</name>
<dbReference type="SUPFAM" id="SSF47616">
    <property type="entry name" value="GST C-terminal domain-like"/>
    <property type="match status" value="1"/>
</dbReference>
<dbReference type="InterPro" id="IPR040079">
    <property type="entry name" value="Glutathione_S-Trfase"/>
</dbReference>
<dbReference type="GeneID" id="66074312"/>
<protein>
    <recommendedName>
        <fullName evidence="6">Glutathione S-transferase</fullName>
    </recommendedName>
</protein>
<dbReference type="EMBL" id="CM032182">
    <property type="protein sequence ID" value="KAG7097925.1"/>
    <property type="molecule type" value="Genomic_DNA"/>
</dbReference>
<dbReference type="InterPro" id="IPR005442">
    <property type="entry name" value="GST_omega"/>
</dbReference>
<dbReference type="Proteomes" id="UP001049176">
    <property type="component" value="Chromosome 2"/>
</dbReference>
<dbReference type="RefSeq" id="XP_043014395.1">
    <property type="nucleotide sequence ID" value="XM_043149787.1"/>
</dbReference>
<dbReference type="Pfam" id="PF13417">
    <property type="entry name" value="GST_N_3"/>
    <property type="match status" value="1"/>
</dbReference>
<dbReference type="InterPro" id="IPR004045">
    <property type="entry name" value="Glutathione_S-Trfase_N"/>
</dbReference>
<dbReference type="InterPro" id="IPR010987">
    <property type="entry name" value="Glutathione-S-Trfase_C-like"/>
</dbReference>
<evidence type="ECO:0000256" key="1">
    <source>
        <dbReference type="ARBA" id="ARBA00023002"/>
    </source>
</evidence>
<dbReference type="InterPro" id="IPR036249">
    <property type="entry name" value="Thioredoxin-like_sf"/>
</dbReference>
<feature type="domain" description="GST C-terminal" evidence="3">
    <location>
        <begin position="99"/>
        <end position="233"/>
    </location>
</feature>
<evidence type="ECO:0000259" key="2">
    <source>
        <dbReference type="PROSITE" id="PS50404"/>
    </source>
</evidence>
<dbReference type="PROSITE" id="PS50405">
    <property type="entry name" value="GST_CTER"/>
    <property type="match status" value="1"/>
</dbReference>
<dbReference type="CDD" id="cd00299">
    <property type="entry name" value="GST_C_family"/>
    <property type="match status" value="1"/>
</dbReference>
<feature type="domain" description="GST N-terminal" evidence="2">
    <location>
        <begin position="3"/>
        <end position="94"/>
    </location>
</feature>
<dbReference type="Gene3D" id="3.40.30.10">
    <property type="entry name" value="Glutaredoxin"/>
    <property type="match status" value="1"/>
</dbReference>
<dbReference type="GO" id="GO:0004364">
    <property type="term" value="F:glutathione transferase activity"/>
    <property type="evidence" value="ECO:0007669"/>
    <property type="project" value="InterPro"/>
</dbReference>
<dbReference type="SFLD" id="SFLDG00358">
    <property type="entry name" value="Main_(cytGST)"/>
    <property type="match status" value="1"/>
</dbReference>
<dbReference type="GO" id="GO:0045174">
    <property type="term" value="F:glutathione dehydrogenase (ascorbate) activity"/>
    <property type="evidence" value="ECO:0007669"/>
    <property type="project" value="UniProtKB-ARBA"/>
</dbReference>
<dbReference type="SFLD" id="SFLDS00019">
    <property type="entry name" value="Glutathione_Transferase_(cytos"/>
    <property type="match status" value="1"/>
</dbReference>
<reference evidence="4" key="1">
    <citation type="journal article" date="2021" name="Genome Biol. Evol.">
        <title>The assembled and annotated genome of the fairy-ring fungus Marasmius oreades.</title>
        <authorList>
            <person name="Hiltunen M."/>
            <person name="Ament-Velasquez S.L."/>
            <person name="Johannesson H."/>
        </authorList>
    </citation>
    <scope>NUCLEOTIDE SEQUENCE</scope>
    <source>
        <strain evidence="4">03SP1</strain>
    </source>
</reference>
<dbReference type="KEGG" id="more:E1B28_005236"/>
<dbReference type="OrthoDB" id="202840at2759"/>
<dbReference type="Pfam" id="PF13410">
    <property type="entry name" value="GST_C_2"/>
    <property type="match status" value="1"/>
</dbReference>
<sequence length="249" mass="28089">MDKQITLYAAKICPYTQRVEIALSEARAEYTRFEIDLQNKPAWFQPQVNPESKVPTIAYGGPPVPPSQPSPESVKITESLVLLEFVADLFPQSRILSSDPVERAKTRFFIDFFSTRVAPPHVAALLRGESFEPLIRGLLGFQELLSKEGMYAMGDQFSIADIAVAPFILRLETAVTNELGVYEPGEGTKFWSCYQSHPKFERLRRYAAALKERESVKSTYDSEYIKNAYSKRFEMFKAQRKVAAAATAA</sequence>
<dbReference type="SUPFAM" id="SSF52833">
    <property type="entry name" value="Thioredoxin-like"/>
    <property type="match status" value="1"/>
</dbReference>
<keyword evidence="1" id="KW-0560">Oxidoreductase</keyword>
<dbReference type="PROSITE" id="PS50404">
    <property type="entry name" value="GST_NTER"/>
    <property type="match status" value="1"/>
</dbReference>
<dbReference type="Gene3D" id="1.20.1050.10">
    <property type="match status" value="1"/>
</dbReference>
<dbReference type="PANTHER" id="PTHR43968">
    <property type="match status" value="1"/>
</dbReference>
<evidence type="ECO:0000259" key="3">
    <source>
        <dbReference type="PROSITE" id="PS50405"/>
    </source>
</evidence>
<proteinExistence type="predicted"/>
<comment type="caution">
    <text evidence="4">The sequence shown here is derived from an EMBL/GenBank/DDBJ whole genome shotgun (WGS) entry which is preliminary data.</text>
</comment>
<keyword evidence="5" id="KW-1185">Reference proteome</keyword>